<gene>
    <name evidence="2" type="ORF">DM02DRAFT_610517</name>
</gene>
<organism evidence="2 3">
    <name type="scientific">Periconia macrospinosa</name>
    <dbReference type="NCBI Taxonomy" id="97972"/>
    <lineage>
        <taxon>Eukaryota</taxon>
        <taxon>Fungi</taxon>
        <taxon>Dikarya</taxon>
        <taxon>Ascomycota</taxon>
        <taxon>Pezizomycotina</taxon>
        <taxon>Dothideomycetes</taxon>
        <taxon>Pleosporomycetidae</taxon>
        <taxon>Pleosporales</taxon>
        <taxon>Massarineae</taxon>
        <taxon>Periconiaceae</taxon>
        <taxon>Periconia</taxon>
    </lineage>
</organism>
<accession>A0A2V1E568</accession>
<protein>
    <submittedName>
        <fullName evidence="2">Uncharacterized protein</fullName>
    </submittedName>
</protein>
<name>A0A2V1E568_9PLEO</name>
<evidence type="ECO:0000313" key="2">
    <source>
        <dbReference type="EMBL" id="PVI05496.1"/>
    </source>
</evidence>
<sequence length="82" mass="9221">MLFVRNQNGMGDLRSQRKTRPLSAPDAVGFGLARGRRLALGIWEVSAHDRFTFPILCRTSNLERNLSTNLPRGTFPETSFCP</sequence>
<evidence type="ECO:0000256" key="1">
    <source>
        <dbReference type="SAM" id="MobiDB-lite"/>
    </source>
</evidence>
<evidence type="ECO:0000313" key="3">
    <source>
        <dbReference type="Proteomes" id="UP000244855"/>
    </source>
</evidence>
<feature type="region of interest" description="Disordered" evidence="1">
    <location>
        <begin position="1"/>
        <end position="23"/>
    </location>
</feature>
<reference evidence="2 3" key="1">
    <citation type="journal article" date="2018" name="Sci. Rep.">
        <title>Comparative genomics provides insights into the lifestyle and reveals functional heterogeneity of dark septate endophytic fungi.</title>
        <authorList>
            <person name="Knapp D.G."/>
            <person name="Nemeth J.B."/>
            <person name="Barry K."/>
            <person name="Hainaut M."/>
            <person name="Henrissat B."/>
            <person name="Johnson J."/>
            <person name="Kuo A."/>
            <person name="Lim J.H.P."/>
            <person name="Lipzen A."/>
            <person name="Nolan M."/>
            <person name="Ohm R.A."/>
            <person name="Tamas L."/>
            <person name="Grigoriev I.V."/>
            <person name="Spatafora J.W."/>
            <person name="Nagy L.G."/>
            <person name="Kovacs G.M."/>
        </authorList>
    </citation>
    <scope>NUCLEOTIDE SEQUENCE [LARGE SCALE GENOMIC DNA]</scope>
    <source>
        <strain evidence="2 3">DSE2036</strain>
    </source>
</reference>
<dbReference type="EMBL" id="KZ805313">
    <property type="protein sequence ID" value="PVI05496.1"/>
    <property type="molecule type" value="Genomic_DNA"/>
</dbReference>
<dbReference type="Proteomes" id="UP000244855">
    <property type="component" value="Unassembled WGS sequence"/>
</dbReference>
<dbReference type="AlphaFoldDB" id="A0A2V1E568"/>
<keyword evidence="3" id="KW-1185">Reference proteome</keyword>
<proteinExistence type="predicted"/>